<name>A0ABV0NES9_9TELE</name>
<protein>
    <submittedName>
        <fullName evidence="1">Uncharacterized protein</fullName>
    </submittedName>
</protein>
<proteinExistence type="predicted"/>
<sequence length="106" mass="11852">MMQQIIPPTHPRLHFIGANFTAAAERGLDNTLILLLYLLLLARLTLMKLSGTDVWFPSETFWSSCRCCNRTSSVQFGFCCMKLWFHQVSEAAASVSVPLNDALALC</sequence>
<organism evidence="1 2">
    <name type="scientific">Goodea atripinnis</name>
    <dbReference type="NCBI Taxonomy" id="208336"/>
    <lineage>
        <taxon>Eukaryota</taxon>
        <taxon>Metazoa</taxon>
        <taxon>Chordata</taxon>
        <taxon>Craniata</taxon>
        <taxon>Vertebrata</taxon>
        <taxon>Euteleostomi</taxon>
        <taxon>Actinopterygii</taxon>
        <taxon>Neopterygii</taxon>
        <taxon>Teleostei</taxon>
        <taxon>Neoteleostei</taxon>
        <taxon>Acanthomorphata</taxon>
        <taxon>Ovalentaria</taxon>
        <taxon>Atherinomorphae</taxon>
        <taxon>Cyprinodontiformes</taxon>
        <taxon>Goodeidae</taxon>
        <taxon>Goodea</taxon>
    </lineage>
</organism>
<gene>
    <name evidence="1" type="ORF">GOODEAATRI_029578</name>
</gene>
<comment type="caution">
    <text evidence="1">The sequence shown here is derived from an EMBL/GenBank/DDBJ whole genome shotgun (WGS) entry which is preliminary data.</text>
</comment>
<dbReference type="EMBL" id="JAHRIO010034403">
    <property type="protein sequence ID" value="MEQ2169882.1"/>
    <property type="molecule type" value="Genomic_DNA"/>
</dbReference>
<reference evidence="1 2" key="1">
    <citation type="submission" date="2021-06" db="EMBL/GenBank/DDBJ databases">
        <authorList>
            <person name="Palmer J.M."/>
        </authorList>
    </citation>
    <scope>NUCLEOTIDE SEQUENCE [LARGE SCALE GENOMIC DNA]</scope>
    <source>
        <strain evidence="1 2">GA_2019</strain>
        <tissue evidence="1">Muscle</tissue>
    </source>
</reference>
<dbReference type="Proteomes" id="UP001476798">
    <property type="component" value="Unassembled WGS sequence"/>
</dbReference>
<keyword evidence="2" id="KW-1185">Reference proteome</keyword>
<accession>A0ABV0NES9</accession>
<evidence type="ECO:0000313" key="1">
    <source>
        <dbReference type="EMBL" id="MEQ2169882.1"/>
    </source>
</evidence>
<evidence type="ECO:0000313" key="2">
    <source>
        <dbReference type="Proteomes" id="UP001476798"/>
    </source>
</evidence>